<organism evidence="2 3">
    <name type="scientific">Paramuricea clavata</name>
    <name type="common">Red gorgonian</name>
    <name type="synonym">Violescent sea-whip</name>
    <dbReference type="NCBI Taxonomy" id="317549"/>
    <lineage>
        <taxon>Eukaryota</taxon>
        <taxon>Metazoa</taxon>
        <taxon>Cnidaria</taxon>
        <taxon>Anthozoa</taxon>
        <taxon>Octocorallia</taxon>
        <taxon>Malacalcyonacea</taxon>
        <taxon>Plexauridae</taxon>
        <taxon>Paramuricea</taxon>
    </lineage>
</organism>
<dbReference type="EMBL" id="CACRXK020005168">
    <property type="protein sequence ID" value="CAB4005345.1"/>
    <property type="molecule type" value="Genomic_DNA"/>
</dbReference>
<proteinExistence type="predicted"/>
<evidence type="ECO:0000313" key="1">
    <source>
        <dbReference type="EMBL" id="CAB4005345.1"/>
    </source>
</evidence>
<comment type="caution">
    <text evidence="2">The sequence shown here is derived from an EMBL/GenBank/DDBJ whole genome shotgun (WGS) entry which is preliminary data.</text>
</comment>
<evidence type="ECO:0000313" key="2">
    <source>
        <dbReference type="EMBL" id="CAB4024231.1"/>
    </source>
</evidence>
<protein>
    <submittedName>
        <fullName evidence="2">Uncharacterized protein</fullName>
    </submittedName>
</protein>
<sequence>RLARRLKHVEKANWGAQNTARVFDVMRAGYCTCHQKKARSTKQQKGSCVTTFVGYPGRVHLYTKGKEKVRQAPPCLCQNWYGAELFLARMDSPPFDFPEWAAKNEDDNVVDESAQSLSLVALR</sequence>
<dbReference type="EMBL" id="CACRXK020012909">
    <property type="protein sequence ID" value="CAB4024231.1"/>
    <property type="molecule type" value="Genomic_DNA"/>
</dbReference>
<reference evidence="2" key="1">
    <citation type="submission" date="2020-04" db="EMBL/GenBank/DDBJ databases">
        <authorList>
            <person name="Alioto T."/>
            <person name="Alioto T."/>
            <person name="Gomez Garrido J."/>
        </authorList>
    </citation>
    <scope>NUCLEOTIDE SEQUENCE</scope>
    <source>
        <strain evidence="2">A484AB</strain>
    </source>
</reference>
<gene>
    <name evidence="2" type="ORF">PACLA_8A048804</name>
    <name evidence="1" type="ORF">PACLA_8A072840</name>
</gene>
<name>A0A6S7J328_PARCT</name>
<dbReference type="AlphaFoldDB" id="A0A6S7J328"/>
<dbReference type="Proteomes" id="UP001152795">
    <property type="component" value="Unassembled WGS sequence"/>
</dbReference>
<evidence type="ECO:0000313" key="3">
    <source>
        <dbReference type="Proteomes" id="UP001152795"/>
    </source>
</evidence>
<feature type="non-terminal residue" evidence="2">
    <location>
        <position position="1"/>
    </location>
</feature>
<accession>A0A6S7J328</accession>
<keyword evidence="3" id="KW-1185">Reference proteome</keyword>